<dbReference type="GO" id="GO:0006310">
    <property type="term" value="P:DNA recombination"/>
    <property type="evidence" value="ECO:0007669"/>
    <property type="project" value="UniProtKB-KW"/>
</dbReference>
<evidence type="ECO:0000313" key="15">
    <source>
        <dbReference type="Proteomes" id="UP000202966"/>
    </source>
</evidence>
<keyword evidence="15" id="KW-1185">Reference proteome</keyword>
<evidence type="ECO:0000256" key="5">
    <source>
        <dbReference type="ARBA" id="ARBA00022723"/>
    </source>
</evidence>
<evidence type="ECO:0000256" key="6">
    <source>
        <dbReference type="ARBA" id="ARBA00022759"/>
    </source>
</evidence>
<dbReference type="GO" id="GO:0004519">
    <property type="term" value="F:endonuclease activity"/>
    <property type="evidence" value="ECO:0007669"/>
    <property type="project" value="UniProtKB-KW"/>
</dbReference>
<evidence type="ECO:0000256" key="1">
    <source>
        <dbReference type="ARBA" id="ARBA00001946"/>
    </source>
</evidence>
<comment type="cofactor">
    <cofactor evidence="1">
        <name>Mg(2+)</name>
        <dbReference type="ChEBI" id="CHEBI:18420"/>
    </cofactor>
</comment>
<evidence type="ECO:0000256" key="11">
    <source>
        <dbReference type="ARBA" id="ARBA00023204"/>
    </source>
</evidence>
<evidence type="ECO:0000256" key="4">
    <source>
        <dbReference type="ARBA" id="ARBA00022722"/>
    </source>
</evidence>
<keyword evidence="6" id="KW-0255">Endonuclease</keyword>
<dbReference type="SUPFAM" id="SSF52980">
    <property type="entry name" value="Restriction endonuclease-like"/>
    <property type="match status" value="1"/>
</dbReference>
<dbReference type="GO" id="GO:0006281">
    <property type="term" value="P:DNA repair"/>
    <property type="evidence" value="ECO:0007669"/>
    <property type="project" value="UniProtKB-KW"/>
</dbReference>
<keyword evidence="5" id="KW-0479">Metal-binding</keyword>
<dbReference type="RefSeq" id="YP_009215098.1">
    <property type="nucleotide sequence ID" value="NC_028969.1"/>
</dbReference>
<dbReference type="InterPro" id="IPR004612">
    <property type="entry name" value="Resolv_RecU"/>
</dbReference>
<keyword evidence="9" id="KW-0460">Magnesium</keyword>
<evidence type="ECO:0000256" key="3">
    <source>
        <dbReference type="ARBA" id="ARBA00022490"/>
    </source>
</evidence>
<gene>
    <name evidence="14" type="ORF">OSIRIS_84</name>
</gene>
<dbReference type="Gene3D" id="3.40.1350.10">
    <property type="match status" value="1"/>
</dbReference>
<keyword evidence="8" id="KW-0378">Hydrolase</keyword>
<evidence type="ECO:0000256" key="10">
    <source>
        <dbReference type="ARBA" id="ARBA00023172"/>
    </source>
</evidence>
<keyword evidence="4" id="KW-0540">Nuclease</keyword>
<keyword evidence="7" id="KW-0227">DNA damage</keyword>
<dbReference type="InterPro" id="IPR011335">
    <property type="entry name" value="Restrct_endonuc-II-like"/>
</dbReference>
<keyword evidence="3" id="KW-0963">Cytoplasm</keyword>
<evidence type="ECO:0000256" key="13">
    <source>
        <dbReference type="ARBA" id="ARBA00029523"/>
    </source>
</evidence>
<evidence type="ECO:0000256" key="7">
    <source>
        <dbReference type="ARBA" id="ARBA00022763"/>
    </source>
</evidence>
<proteinExistence type="inferred from homology"/>
<dbReference type="Pfam" id="PF03838">
    <property type="entry name" value="RecU"/>
    <property type="match status" value="1"/>
</dbReference>
<dbReference type="InterPro" id="IPR011856">
    <property type="entry name" value="tRNA_endonuc-like_dom_sf"/>
</dbReference>
<protein>
    <recommendedName>
        <fullName evidence="13">Holliday junction resolvase RecU</fullName>
    </recommendedName>
</protein>
<evidence type="ECO:0000256" key="12">
    <source>
        <dbReference type="ARBA" id="ARBA00023447"/>
    </source>
</evidence>
<accession>A0A0K2CP48</accession>
<dbReference type="HAMAP" id="MF_00130">
    <property type="entry name" value="RecU"/>
    <property type="match status" value="1"/>
</dbReference>
<evidence type="ECO:0000256" key="2">
    <source>
        <dbReference type="ARBA" id="ARBA00004496"/>
    </source>
</evidence>
<evidence type="ECO:0000313" key="14">
    <source>
        <dbReference type="EMBL" id="ALA07390.1"/>
    </source>
</evidence>
<dbReference type="CDD" id="cd22354">
    <property type="entry name" value="RecU-like"/>
    <property type="match status" value="1"/>
</dbReference>
<evidence type="ECO:0000256" key="9">
    <source>
        <dbReference type="ARBA" id="ARBA00022842"/>
    </source>
</evidence>
<dbReference type="KEGG" id="vg:26641423"/>
<evidence type="ECO:0000256" key="8">
    <source>
        <dbReference type="ARBA" id="ARBA00022801"/>
    </source>
</evidence>
<comment type="subcellular location">
    <subcellularLocation>
        <location evidence="2">Cytoplasm</location>
    </subcellularLocation>
</comment>
<keyword evidence="10" id="KW-0233">DNA recombination</keyword>
<dbReference type="GeneID" id="26641423"/>
<organism evidence="14 15">
    <name type="scientific">Brevibacillus phage Osiris</name>
    <dbReference type="NCBI Taxonomy" id="1691955"/>
    <lineage>
        <taxon>Viruses</taxon>
        <taxon>Duplodnaviria</taxon>
        <taxon>Heunggongvirae</taxon>
        <taxon>Uroviricota</taxon>
        <taxon>Caudoviricetes</taxon>
        <taxon>Jimmervirus</taxon>
        <taxon>Jimmervirus osiris</taxon>
    </lineage>
</organism>
<dbReference type="OrthoDB" id="9340at10239"/>
<sequence length="176" mass="20185">MRVNTSYANRGMAFEQMLELANKQYERKDIAVIKKLPTPIKVLKTEGTNIKKAVYGSKSTVDYYGVYKGRAIYFEAKSTKSHTSFSLANIGDHQLEHLAKTEQNGALCFFLIEFTSKREVYFVPYSFIQMYVLNASLGGRKSIPYDEFEVYAYLVQKSQRASLDYLVYVDRMMGVA</sequence>
<comment type="similarity">
    <text evidence="12">Belongs to the RecU family.</text>
</comment>
<reference evidence="14 15" key="1">
    <citation type="journal article" date="2015" name="Genome Announc.">
        <title>Genome Sequences of Five Additional Brevibacillus laterosporus Bacteriophages.</title>
        <authorList>
            <person name="Merrill B.D."/>
            <person name="Berg J.A."/>
            <person name="Graves K.A."/>
            <person name="Ward A.T."/>
            <person name="Hilton J.A."/>
            <person name="Wake B.N."/>
            <person name="Grose J.H."/>
            <person name="Breakwell D.P."/>
            <person name="Burnett S.H."/>
        </authorList>
    </citation>
    <scope>NUCLEOTIDE SEQUENCE [LARGE SCALE GENOMIC DNA]</scope>
</reference>
<dbReference type="EMBL" id="KT151956">
    <property type="protein sequence ID" value="ALA07390.1"/>
    <property type="molecule type" value="Genomic_DNA"/>
</dbReference>
<keyword evidence="11" id="KW-0234">DNA repair</keyword>
<dbReference type="GO" id="GO:0016787">
    <property type="term" value="F:hydrolase activity"/>
    <property type="evidence" value="ECO:0007669"/>
    <property type="project" value="UniProtKB-KW"/>
</dbReference>
<dbReference type="Proteomes" id="UP000202966">
    <property type="component" value="Segment"/>
</dbReference>
<dbReference type="GO" id="GO:0003676">
    <property type="term" value="F:nucleic acid binding"/>
    <property type="evidence" value="ECO:0007669"/>
    <property type="project" value="InterPro"/>
</dbReference>
<name>A0A0K2CP48_9CAUD</name>
<dbReference type="PIRSF" id="PIRSF037785">
    <property type="entry name" value="RecU"/>
    <property type="match status" value="1"/>
</dbReference>
<dbReference type="GO" id="GO:0046872">
    <property type="term" value="F:metal ion binding"/>
    <property type="evidence" value="ECO:0007669"/>
    <property type="project" value="UniProtKB-KW"/>
</dbReference>